<dbReference type="InterPro" id="IPR025665">
    <property type="entry name" value="Beta-barrel_OMP_2"/>
</dbReference>
<evidence type="ECO:0000256" key="1">
    <source>
        <dbReference type="SAM" id="SignalP"/>
    </source>
</evidence>
<gene>
    <name evidence="3" type="ORF">DW150_00660</name>
</gene>
<name>A0A415BXG9_PHOVU</name>
<dbReference type="Pfam" id="PF13568">
    <property type="entry name" value="OMP_b-brl_2"/>
    <property type="match status" value="1"/>
</dbReference>
<dbReference type="Proteomes" id="UP000285777">
    <property type="component" value="Unassembled WGS sequence"/>
</dbReference>
<evidence type="ECO:0000313" key="4">
    <source>
        <dbReference type="Proteomes" id="UP000285777"/>
    </source>
</evidence>
<keyword evidence="1" id="KW-0732">Signal</keyword>
<proteinExistence type="predicted"/>
<dbReference type="EMBL" id="QRLF01000001">
    <property type="protein sequence ID" value="RHI97546.1"/>
    <property type="molecule type" value="Genomic_DNA"/>
</dbReference>
<comment type="caution">
    <text evidence="3">The sequence shown here is derived from an EMBL/GenBank/DDBJ whole genome shotgun (WGS) entry which is preliminary data.</text>
</comment>
<accession>A0A415BXG9</accession>
<reference evidence="3 4" key="1">
    <citation type="submission" date="2018-08" db="EMBL/GenBank/DDBJ databases">
        <title>A genome reference for cultivated species of the human gut microbiota.</title>
        <authorList>
            <person name="Zou Y."/>
            <person name="Xue W."/>
            <person name="Luo G."/>
        </authorList>
    </citation>
    <scope>NUCLEOTIDE SEQUENCE [LARGE SCALE GENOMIC DNA]</scope>
    <source>
        <strain evidence="3 4">AM13-21</strain>
    </source>
</reference>
<feature type="signal peptide" evidence="1">
    <location>
        <begin position="1"/>
        <end position="19"/>
    </location>
</feature>
<protein>
    <submittedName>
        <fullName evidence="3">PorT family protein</fullName>
    </submittedName>
</protein>
<evidence type="ECO:0000313" key="3">
    <source>
        <dbReference type="EMBL" id="RHI97546.1"/>
    </source>
</evidence>
<sequence length="205" mass="22957">MRKFLFFVATVFVCSTMSAQLVTSTSFKRQKAKTVWYLKAGANIANVSVDGGDGPDAIFGYNVGIAFDRPIGSNGVFWNSGLQLATKGWKYSYDDEEIKLNANKLEIPLTFGYKYRVNDDIAIDARIGGFANYDVFGKMKVKEDGDEESANLGDLNNYDRFSAGIQFGVGVWYQKLNFNITYQNGLVKQNEAKEKNWMISLGYAF</sequence>
<evidence type="ECO:0000259" key="2">
    <source>
        <dbReference type="Pfam" id="PF13568"/>
    </source>
</evidence>
<dbReference type="AlphaFoldDB" id="A0A415BXG9"/>
<organism evidence="3 4">
    <name type="scientific">Phocaeicola vulgatus</name>
    <name type="common">Bacteroides vulgatus</name>
    <dbReference type="NCBI Taxonomy" id="821"/>
    <lineage>
        <taxon>Bacteria</taxon>
        <taxon>Pseudomonadati</taxon>
        <taxon>Bacteroidota</taxon>
        <taxon>Bacteroidia</taxon>
        <taxon>Bacteroidales</taxon>
        <taxon>Bacteroidaceae</taxon>
        <taxon>Phocaeicola</taxon>
    </lineage>
</organism>
<feature type="chain" id="PRO_5019131913" evidence="1">
    <location>
        <begin position="20"/>
        <end position="205"/>
    </location>
</feature>
<dbReference type="RefSeq" id="WP_118289596.1">
    <property type="nucleotide sequence ID" value="NZ_QRLF01000001.1"/>
</dbReference>
<feature type="domain" description="Outer membrane protein beta-barrel" evidence="2">
    <location>
        <begin position="36"/>
        <end position="186"/>
    </location>
</feature>